<accession>A0A150MMX9</accession>
<comment type="caution">
    <text evidence="2">The sequence shown here is derived from an EMBL/GenBank/DDBJ whole genome shotgun (WGS) entry which is preliminary data.</text>
</comment>
<dbReference type="Proteomes" id="UP000075424">
    <property type="component" value="Unassembled WGS sequence"/>
</dbReference>
<feature type="region of interest" description="Disordered" evidence="1">
    <location>
        <begin position="15"/>
        <end position="81"/>
    </location>
</feature>
<dbReference type="PATRIC" id="fig|1422.18.peg.153"/>
<protein>
    <submittedName>
        <fullName evidence="2">Uncharacterized protein</fullName>
    </submittedName>
</protein>
<evidence type="ECO:0000313" key="2">
    <source>
        <dbReference type="EMBL" id="KYD25818.1"/>
    </source>
</evidence>
<evidence type="ECO:0000313" key="3">
    <source>
        <dbReference type="Proteomes" id="UP000075424"/>
    </source>
</evidence>
<gene>
    <name evidence="2" type="ORF">B4109_1942</name>
</gene>
<name>A0A150MMX9_GEOSE</name>
<organism evidence="2 3">
    <name type="scientific">Geobacillus stearothermophilus</name>
    <name type="common">Bacillus stearothermophilus</name>
    <dbReference type="NCBI Taxonomy" id="1422"/>
    <lineage>
        <taxon>Bacteria</taxon>
        <taxon>Bacillati</taxon>
        <taxon>Bacillota</taxon>
        <taxon>Bacilli</taxon>
        <taxon>Bacillales</taxon>
        <taxon>Anoxybacillaceae</taxon>
        <taxon>Geobacillus</taxon>
    </lineage>
</organism>
<sequence length="81" mass="8890">MVADFIVPMTALSVQGKTDNPGLRSEADLSQQAQKDKKGGCPLMQGKPPRLSTEISHKSSSRRARFRAGSLRSARRKKHVT</sequence>
<proteinExistence type="predicted"/>
<dbReference type="EMBL" id="LQYV01000077">
    <property type="protein sequence ID" value="KYD25818.1"/>
    <property type="molecule type" value="Genomic_DNA"/>
</dbReference>
<dbReference type="AlphaFoldDB" id="A0A150MMX9"/>
<reference evidence="2 3" key="1">
    <citation type="submission" date="2016-01" db="EMBL/GenBank/DDBJ databases">
        <title>Draft Genome Sequences of Seven Thermophilic Sporeformers Isolated from Foods.</title>
        <authorList>
            <person name="Berendsen E.M."/>
            <person name="Wells-Bennik M.H."/>
            <person name="Krawcyk A.O."/>
            <person name="De Jong A."/>
            <person name="Holsappel S."/>
            <person name="Eijlander R.T."/>
            <person name="Kuipers O.P."/>
        </authorList>
    </citation>
    <scope>NUCLEOTIDE SEQUENCE [LARGE SCALE GENOMIC DNA]</scope>
    <source>
        <strain evidence="2 3">B4109</strain>
    </source>
</reference>
<evidence type="ECO:0000256" key="1">
    <source>
        <dbReference type="SAM" id="MobiDB-lite"/>
    </source>
</evidence>